<organism evidence="2 3">
    <name type="scientific">Aphanomyces euteiches</name>
    <dbReference type="NCBI Taxonomy" id="100861"/>
    <lineage>
        <taxon>Eukaryota</taxon>
        <taxon>Sar</taxon>
        <taxon>Stramenopiles</taxon>
        <taxon>Oomycota</taxon>
        <taxon>Saprolegniomycetes</taxon>
        <taxon>Saprolegniales</taxon>
        <taxon>Verrucalvaceae</taxon>
        <taxon>Aphanomyces</taxon>
    </lineage>
</organism>
<keyword evidence="1" id="KW-0472">Membrane</keyword>
<protein>
    <submittedName>
        <fullName evidence="2">Uncharacterized protein</fullName>
    </submittedName>
</protein>
<evidence type="ECO:0000313" key="3">
    <source>
        <dbReference type="Proteomes" id="UP000481153"/>
    </source>
</evidence>
<feature type="transmembrane region" description="Helical" evidence="1">
    <location>
        <begin position="82"/>
        <end position="100"/>
    </location>
</feature>
<dbReference type="PANTHER" id="PTHR33802:SF2">
    <property type="entry name" value="EF-HAND DOMAIN-CONTAINING PROTEIN"/>
    <property type="match status" value="1"/>
</dbReference>
<name>A0A6G0WD51_9STRA</name>
<gene>
    <name evidence="2" type="ORF">Ae201684_016370</name>
</gene>
<feature type="transmembrane region" description="Helical" evidence="1">
    <location>
        <begin position="192"/>
        <end position="211"/>
    </location>
</feature>
<dbReference type="PANTHER" id="PTHR33802">
    <property type="entry name" value="SI:CH211-161H7.5-RELATED"/>
    <property type="match status" value="1"/>
</dbReference>
<dbReference type="AlphaFoldDB" id="A0A6G0WD51"/>
<evidence type="ECO:0000313" key="2">
    <source>
        <dbReference type="EMBL" id="KAF0725139.1"/>
    </source>
</evidence>
<keyword evidence="1" id="KW-0812">Transmembrane</keyword>
<keyword evidence="3" id="KW-1185">Reference proteome</keyword>
<evidence type="ECO:0000256" key="1">
    <source>
        <dbReference type="SAM" id="Phobius"/>
    </source>
</evidence>
<feature type="transmembrane region" description="Helical" evidence="1">
    <location>
        <begin position="164"/>
        <end position="186"/>
    </location>
</feature>
<sequence length="301" mass="33736">MDAARHLLWLRVGLALSFAVCMWRNAALGPEMGASAARHPCILTPERSAFSIWPVIYLFLSAFTLRECLAPSTSMPLDQLTWLYRLTIVSHILNATWIQVFTADYIVVSTIVIVIHWLVVFAIYMIVVENVEPPHLVATLSVHRDENSYTCTSRLDFLTLRVPFTLYSSWLCGATLINILIGLASLGVHQEMYMYISALSLLLMAYIIALLWQGDLVFAGVGVWTLVWLEIQSANKKLLVLEDTEKYAEITAIQVMATLGLSIIVALTVLLIIIRWYLRRAPARSIPLLAQPHPPPTYGAV</sequence>
<dbReference type="EMBL" id="VJMJ01000250">
    <property type="protein sequence ID" value="KAF0725139.1"/>
    <property type="molecule type" value="Genomic_DNA"/>
</dbReference>
<accession>A0A6G0WD51</accession>
<feature type="transmembrane region" description="Helical" evidence="1">
    <location>
        <begin position="255"/>
        <end position="278"/>
    </location>
</feature>
<reference evidence="2 3" key="1">
    <citation type="submission" date="2019-07" db="EMBL/GenBank/DDBJ databases">
        <title>Genomics analysis of Aphanomyces spp. identifies a new class of oomycete effector associated with host adaptation.</title>
        <authorList>
            <person name="Gaulin E."/>
        </authorList>
    </citation>
    <scope>NUCLEOTIDE SEQUENCE [LARGE SCALE GENOMIC DNA]</scope>
    <source>
        <strain evidence="2 3">ATCC 201684</strain>
    </source>
</reference>
<keyword evidence="1" id="KW-1133">Transmembrane helix</keyword>
<proteinExistence type="predicted"/>
<feature type="transmembrane region" description="Helical" evidence="1">
    <location>
        <begin position="106"/>
        <end position="127"/>
    </location>
</feature>
<dbReference type="Proteomes" id="UP000481153">
    <property type="component" value="Unassembled WGS sequence"/>
</dbReference>
<comment type="caution">
    <text evidence="2">The sequence shown here is derived from an EMBL/GenBank/DDBJ whole genome shotgun (WGS) entry which is preliminary data.</text>
</comment>
<dbReference type="VEuPathDB" id="FungiDB:AeMF1_003806"/>